<dbReference type="InterPro" id="IPR001626">
    <property type="entry name" value="ABC_TroCD"/>
</dbReference>
<evidence type="ECO:0000256" key="4">
    <source>
        <dbReference type="ARBA" id="ARBA00022989"/>
    </source>
</evidence>
<dbReference type="PANTHER" id="PTHR30477">
    <property type="entry name" value="ABC-TRANSPORTER METAL-BINDING PROTEIN"/>
    <property type="match status" value="1"/>
</dbReference>
<comment type="caution">
    <text evidence="8">The sequence shown here is derived from an EMBL/GenBank/DDBJ whole genome shotgun (WGS) entry which is preliminary data.</text>
</comment>
<feature type="transmembrane region" description="Helical" evidence="7">
    <location>
        <begin position="103"/>
        <end position="121"/>
    </location>
</feature>
<keyword evidence="3 6" id="KW-0812">Transmembrane</keyword>
<dbReference type="PANTHER" id="PTHR30477:SF13">
    <property type="entry name" value="IRON TRANSPORT SYSTEM MEMBRANE PROTEIN HI_0360-RELATED"/>
    <property type="match status" value="1"/>
</dbReference>
<feature type="transmembrane region" description="Helical" evidence="7">
    <location>
        <begin position="226"/>
        <end position="249"/>
    </location>
</feature>
<proteinExistence type="inferred from homology"/>
<feature type="transmembrane region" description="Helical" evidence="7">
    <location>
        <begin position="20"/>
        <end position="41"/>
    </location>
</feature>
<gene>
    <name evidence="8" type="ORF">MGN01_18510</name>
</gene>
<comment type="subcellular location">
    <subcellularLocation>
        <location evidence="6">Cell membrane</location>
        <topology evidence="6">Multi-pass membrane protein</topology>
    </subcellularLocation>
    <subcellularLocation>
        <location evidence="1">Membrane</location>
        <topology evidence="1">Multi-pass membrane protein</topology>
    </subcellularLocation>
</comment>
<comment type="similarity">
    <text evidence="2 6">Belongs to the ABC-3 integral membrane protein family.</text>
</comment>
<evidence type="ECO:0000256" key="7">
    <source>
        <dbReference type="SAM" id="Phobius"/>
    </source>
</evidence>
<name>A0A512JJ76_9HYPH</name>
<reference evidence="8 9" key="1">
    <citation type="submission" date="2019-07" db="EMBL/GenBank/DDBJ databases">
        <title>Whole genome shotgun sequence of Methylobacterium gnaphalii NBRC 107716.</title>
        <authorList>
            <person name="Hosoyama A."/>
            <person name="Uohara A."/>
            <person name="Ohji S."/>
            <person name="Ichikawa N."/>
        </authorList>
    </citation>
    <scope>NUCLEOTIDE SEQUENCE [LARGE SCALE GENOMIC DNA]</scope>
    <source>
        <strain evidence="8 9">NBRC 107716</strain>
    </source>
</reference>
<dbReference type="InterPro" id="IPR037294">
    <property type="entry name" value="ABC_BtuC-like"/>
</dbReference>
<dbReference type="Gene3D" id="1.10.3470.10">
    <property type="entry name" value="ABC transporter involved in vitamin B12 uptake, BtuC"/>
    <property type="match status" value="1"/>
</dbReference>
<feature type="transmembrane region" description="Helical" evidence="7">
    <location>
        <begin position="261"/>
        <end position="281"/>
    </location>
</feature>
<evidence type="ECO:0000256" key="6">
    <source>
        <dbReference type="RuleBase" id="RU003943"/>
    </source>
</evidence>
<dbReference type="Proteomes" id="UP000321750">
    <property type="component" value="Unassembled WGS sequence"/>
</dbReference>
<organism evidence="8 9">
    <name type="scientific">Methylobacterium gnaphalii</name>
    <dbReference type="NCBI Taxonomy" id="1010610"/>
    <lineage>
        <taxon>Bacteria</taxon>
        <taxon>Pseudomonadati</taxon>
        <taxon>Pseudomonadota</taxon>
        <taxon>Alphaproteobacteria</taxon>
        <taxon>Hyphomicrobiales</taxon>
        <taxon>Methylobacteriaceae</taxon>
        <taxon>Methylobacterium</taxon>
    </lineage>
</organism>
<feature type="transmembrane region" description="Helical" evidence="7">
    <location>
        <begin position="62"/>
        <end position="91"/>
    </location>
</feature>
<evidence type="ECO:0000256" key="5">
    <source>
        <dbReference type="ARBA" id="ARBA00023136"/>
    </source>
</evidence>
<keyword evidence="4 7" id="KW-1133">Transmembrane helix</keyword>
<sequence>MIDALLAGLVGPYEFGFMRRALVGCLALSLSAPPLGVFLMLRRMSLMSEAMSHAILPGAAAGFLVAGLSLPAMTLGGLVAGLAVALLAGFVTRSTMLKEDASLAAFYLIALAGGVFLVSLRGSQVDLLHILFGSVLALDDDALRLIGGVSTVTLLALAALYRPLVMECVDPLYLRTVSRTGGPVHYAFLALVVMNLVAGFQALGTLLAVGLMLLPAITARFWASDLSGLIPVSMLVSVLASAIGLTVSYNAEIRLPTGPAIVLAAGVLYIVSMLIGPRGGLLRRLVRQRHLEA</sequence>
<dbReference type="GO" id="GO:0055085">
    <property type="term" value="P:transmembrane transport"/>
    <property type="evidence" value="ECO:0007669"/>
    <property type="project" value="InterPro"/>
</dbReference>
<evidence type="ECO:0000256" key="2">
    <source>
        <dbReference type="ARBA" id="ARBA00008034"/>
    </source>
</evidence>
<evidence type="ECO:0000256" key="3">
    <source>
        <dbReference type="ARBA" id="ARBA00022692"/>
    </source>
</evidence>
<feature type="transmembrane region" description="Helical" evidence="7">
    <location>
        <begin position="142"/>
        <end position="164"/>
    </location>
</feature>
<keyword evidence="5 7" id="KW-0472">Membrane</keyword>
<keyword evidence="6" id="KW-0813">Transport</keyword>
<evidence type="ECO:0000256" key="1">
    <source>
        <dbReference type="ARBA" id="ARBA00004141"/>
    </source>
</evidence>
<dbReference type="SUPFAM" id="SSF81345">
    <property type="entry name" value="ABC transporter involved in vitamin B12 uptake, BtuC"/>
    <property type="match status" value="1"/>
</dbReference>
<protein>
    <submittedName>
        <fullName evidence="8">Zinc ABC transporter permease</fullName>
    </submittedName>
</protein>
<accession>A0A512JJ76</accession>
<dbReference type="GO" id="GO:0010043">
    <property type="term" value="P:response to zinc ion"/>
    <property type="evidence" value="ECO:0007669"/>
    <property type="project" value="TreeGrafter"/>
</dbReference>
<evidence type="ECO:0000313" key="9">
    <source>
        <dbReference type="Proteomes" id="UP000321750"/>
    </source>
</evidence>
<dbReference type="EMBL" id="BJZV01000008">
    <property type="protein sequence ID" value="GEP10006.1"/>
    <property type="molecule type" value="Genomic_DNA"/>
</dbReference>
<dbReference type="GO" id="GO:0043190">
    <property type="term" value="C:ATP-binding cassette (ABC) transporter complex"/>
    <property type="evidence" value="ECO:0007669"/>
    <property type="project" value="InterPro"/>
</dbReference>
<dbReference type="Pfam" id="PF00950">
    <property type="entry name" value="ABC-3"/>
    <property type="match status" value="1"/>
</dbReference>
<feature type="transmembrane region" description="Helical" evidence="7">
    <location>
        <begin position="184"/>
        <end position="214"/>
    </location>
</feature>
<keyword evidence="9" id="KW-1185">Reference proteome</keyword>
<dbReference type="AlphaFoldDB" id="A0A512JJ76"/>
<evidence type="ECO:0000313" key="8">
    <source>
        <dbReference type="EMBL" id="GEP10006.1"/>
    </source>
</evidence>